<reference evidence="5" key="1">
    <citation type="submission" date="2018-07" db="EMBL/GenBank/DDBJ databases">
        <authorList>
            <person name="Quirk P.G."/>
            <person name="Krulwich T.A."/>
        </authorList>
    </citation>
    <scope>NUCLEOTIDE SEQUENCE</scope>
    <source>
        <strain evidence="5">Anand</strain>
    </source>
</reference>
<dbReference type="SUPFAM" id="SSF101744">
    <property type="entry name" value="Rof/RNase P subunit-like"/>
    <property type="match status" value="1"/>
</dbReference>
<proteinExistence type="inferred from homology"/>
<evidence type="ECO:0000256" key="1">
    <source>
        <dbReference type="ARBA" id="ARBA00004123"/>
    </source>
</evidence>
<dbReference type="Pfam" id="PF01868">
    <property type="entry name" value="RNase_P-MRP_p29"/>
    <property type="match status" value="1"/>
</dbReference>
<evidence type="ECO:0000313" key="5">
    <source>
        <dbReference type="EMBL" id="SVP90459.1"/>
    </source>
</evidence>
<dbReference type="AlphaFoldDB" id="A0A3B0MYX8"/>
<evidence type="ECO:0000256" key="2">
    <source>
        <dbReference type="ARBA" id="ARBA00006181"/>
    </source>
</evidence>
<dbReference type="GO" id="GO:0006364">
    <property type="term" value="P:rRNA processing"/>
    <property type="evidence" value="ECO:0007669"/>
    <property type="project" value="TreeGrafter"/>
</dbReference>
<dbReference type="GO" id="GO:0000172">
    <property type="term" value="C:ribonuclease MRP complex"/>
    <property type="evidence" value="ECO:0007669"/>
    <property type="project" value="InterPro"/>
</dbReference>
<dbReference type="GO" id="GO:0030677">
    <property type="term" value="C:ribonuclease P complex"/>
    <property type="evidence" value="ECO:0007669"/>
    <property type="project" value="InterPro"/>
</dbReference>
<dbReference type="InterPro" id="IPR036980">
    <property type="entry name" value="RNase_P/MRP_Rpp29_sf"/>
</dbReference>
<comment type="subcellular location">
    <subcellularLocation>
        <location evidence="1">Nucleus</location>
    </subcellularLocation>
</comment>
<name>A0A3B0MYX8_THEAN</name>
<dbReference type="InterPro" id="IPR002730">
    <property type="entry name" value="Rpp29/RNP1"/>
</dbReference>
<gene>
    <name evidence="4" type="ORF">TAT_000117200</name>
    <name evidence="5" type="ORF">TAV_000116500</name>
</gene>
<dbReference type="EMBL" id="UIVT01000001">
    <property type="protein sequence ID" value="SVP89319.1"/>
    <property type="molecule type" value="Genomic_DNA"/>
</dbReference>
<dbReference type="Gene3D" id="2.30.30.210">
    <property type="entry name" value="Ribonuclease P/MRP, subunit p29"/>
    <property type="match status" value="1"/>
</dbReference>
<dbReference type="VEuPathDB" id="PiroplasmaDB:TA09545"/>
<dbReference type="GO" id="GO:0005634">
    <property type="term" value="C:nucleus"/>
    <property type="evidence" value="ECO:0007669"/>
    <property type="project" value="UniProtKB-SubCell"/>
</dbReference>
<dbReference type="PANTHER" id="PTHR13348:SF0">
    <property type="entry name" value="RIBONUCLEASE P PROTEIN SUBUNIT P29"/>
    <property type="match status" value="1"/>
</dbReference>
<dbReference type="GO" id="GO:0001682">
    <property type="term" value="P:tRNA 5'-leader removal"/>
    <property type="evidence" value="ECO:0007669"/>
    <property type="project" value="InterPro"/>
</dbReference>
<comment type="similarity">
    <text evidence="2">Belongs to the eukaryotic/archaeal RNase P protein component 1 family.</text>
</comment>
<dbReference type="GO" id="GO:0033204">
    <property type="term" value="F:ribonuclease P RNA binding"/>
    <property type="evidence" value="ECO:0007669"/>
    <property type="project" value="InterPro"/>
</dbReference>
<organism evidence="5">
    <name type="scientific">Theileria annulata</name>
    <dbReference type="NCBI Taxonomy" id="5874"/>
    <lineage>
        <taxon>Eukaryota</taxon>
        <taxon>Sar</taxon>
        <taxon>Alveolata</taxon>
        <taxon>Apicomplexa</taxon>
        <taxon>Aconoidasida</taxon>
        <taxon>Piroplasmida</taxon>
        <taxon>Theileriidae</taxon>
        <taxon>Theileria</taxon>
    </lineage>
</organism>
<evidence type="ECO:0000313" key="4">
    <source>
        <dbReference type="EMBL" id="SVP89319.1"/>
    </source>
</evidence>
<dbReference type="InterPro" id="IPR023534">
    <property type="entry name" value="Rof/RNase_P-like"/>
</dbReference>
<protein>
    <submittedName>
        <fullName evidence="5">Ribonuclease P subunit, putative</fullName>
    </submittedName>
</protein>
<dbReference type="InterPro" id="IPR016848">
    <property type="entry name" value="RNase_P/MRP_Rpp29-subunit"/>
</dbReference>
<dbReference type="PANTHER" id="PTHR13348">
    <property type="entry name" value="RIBONUCLEASE P SUBUNIT P29"/>
    <property type="match status" value="1"/>
</dbReference>
<accession>A0A3B0MYX8</accession>
<evidence type="ECO:0000256" key="3">
    <source>
        <dbReference type="SAM" id="MobiDB-lite"/>
    </source>
</evidence>
<dbReference type="SMART" id="SM00538">
    <property type="entry name" value="POP4"/>
    <property type="match status" value="1"/>
</dbReference>
<dbReference type="EMBL" id="UIVS01000001">
    <property type="protein sequence ID" value="SVP90459.1"/>
    <property type="molecule type" value="Genomic_DNA"/>
</dbReference>
<sequence>MAKRKRNLTLESQKSDSRPDNSLYTSIYGNLDPKNELSTKTENKSNKNKTTVGNLKDKDYLSFLAEKSGESLSLWKQRIENKVLHLKKESEKTSLVLGVSSVDHYVRLPFSKFSGISNTKGKKLGLFTIKSVPYKHALEFNSLWQDYAKKLLGSPKTHLNASKLVAMLDLHGSLLEVVKSNCTSYVGVIGIVLKETQNGFSIVDKEDKVRFILKNSSVFKLNYEEWSFFIYGKHIMASASQRTKSKLKDKSTL</sequence>
<feature type="region of interest" description="Disordered" evidence="3">
    <location>
        <begin position="1"/>
        <end position="29"/>
    </location>
</feature>